<evidence type="ECO:0000256" key="5">
    <source>
        <dbReference type="ARBA" id="ARBA00023136"/>
    </source>
</evidence>
<evidence type="ECO:0000313" key="9">
    <source>
        <dbReference type="RefSeq" id="XP_021081388.1"/>
    </source>
</evidence>
<name>A0A3Q0CLG1_MESAU</name>
<evidence type="ECO:0000256" key="3">
    <source>
        <dbReference type="ARBA" id="ARBA00022692"/>
    </source>
</evidence>
<keyword evidence="3 7" id="KW-0812">Transmembrane</keyword>
<dbReference type="GO" id="GO:0005886">
    <property type="term" value="C:plasma membrane"/>
    <property type="evidence" value="ECO:0007669"/>
    <property type="project" value="TreeGrafter"/>
</dbReference>
<comment type="subcellular location">
    <subcellularLocation>
        <location evidence="1">Membrane</location>
        <topology evidence="1">Multi-pass membrane protein</topology>
    </subcellularLocation>
</comment>
<comment type="similarity">
    <text evidence="2">Belongs to the MS4A family.</text>
</comment>
<dbReference type="RefSeq" id="XP_021081388.1">
    <property type="nucleotide sequence ID" value="XM_021225729.2"/>
</dbReference>
<feature type="transmembrane region" description="Helical" evidence="7">
    <location>
        <begin position="151"/>
        <end position="171"/>
    </location>
</feature>
<keyword evidence="4 7" id="KW-1133">Transmembrane helix</keyword>
<dbReference type="GeneID" id="101824907"/>
<dbReference type="PANTHER" id="PTHR23320">
    <property type="entry name" value="MEMBRANE-SPANNING 4-DOMAINS SUBFAMILY A MS4A -RELATED"/>
    <property type="match status" value="1"/>
</dbReference>
<evidence type="ECO:0000256" key="1">
    <source>
        <dbReference type="ARBA" id="ARBA00004141"/>
    </source>
</evidence>
<dbReference type="Proteomes" id="UP000886700">
    <property type="component" value="Unplaced"/>
</dbReference>
<organism evidence="8 9">
    <name type="scientific">Mesocricetus auratus</name>
    <name type="common">Golden hamster</name>
    <dbReference type="NCBI Taxonomy" id="10036"/>
    <lineage>
        <taxon>Eukaryota</taxon>
        <taxon>Metazoa</taxon>
        <taxon>Chordata</taxon>
        <taxon>Craniata</taxon>
        <taxon>Vertebrata</taxon>
        <taxon>Euteleostomi</taxon>
        <taxon>Mammalia</taxon>
        <taxon>Eutheria</taxon>
        <taxon>Euarchontoglires</taxon>
        <taxon>Glires</taxon>
        <taxon>Rodentia</taxon>
        <taxon>Myomorpha</taxon>
        <taxon>Muroidea</taxon>
        <taxon>Cricetidae</taxon>
        <taxon>Cricetinae</taxon>
        <taxon>Mesocricetus</taxon>
    </lineage>
</organism>
<feature type="transmembrane region" description="Helical" evidence="7">
    <location>
        <begin position="46"/>
        <end position="66"/>
    </location>
</feature>
<sequence length="229" mass="24643">MTTMQGIEQTTTNVTPEGAQTSEGSVVRSQLWKENAEKFLKGEPKVLGVVQIMIALINLSLGMIMMNTTPIRFPPLSVYTWAPVWGPIMFLLSGSLSIAAAVRTTESLVTSSLSLNTISSVVAAATSIISVFSVTIDAFEKFGEIFVGIDALMLILNMLEFCIAVSISAFGCKASCCSSIEVVVILPPNPAESAPVPPMLLRPLVPPVYQEKNVPENLCQNPTGERFQF</sequence>
<dbReference type="GO" id="GO:0005794">
    <property type="term" value="C:Golgi apparatus"/>
    <property type="evidence" value="ECO:0007669"/>
    <property type="project" value="TreeGrafter"/>
</dbReference>
<keyword evidence="5 7" id="KW-0472">Membrane</keyword>
<evidence type="ECO:0000256" key="6">
    <source>
        <dbReference type="SAM" id="MobiDB-lite"/>
    </source>
</evidence>
<dbReference type="InterPro" id="IPR030417">
    <property type="entry name" value="MS4A"/>
</dbReference>
<dbReference type="Pfam" id="PF04103">
    <property type="entry name" value="CD20"/>
    <property type="match status" value="1"/>
</dbReference>
<evidence type="ECO:0000256" key="2">
    <source>
        <dbReference type="ARBA" id="ARBA00009565"/>
    </source>
</evidence>
<reference evidence="9" key="1">
    <citation type="submission" date="2025-08" db="UniProtKB">
        <authorList>
            <consortium name="RefSeq"/>
        </authorList>
    </citation>
    <scope>IDENTIFICATION</scope>
    <source>
        <tissue evidence="9">Liver</tissue>
    </source>
</reference>
<protein>
    <submittedName>
        <fullName evidence="9">Membrane-spanning 4-domains subfamily A member 4D</fullName>
    </submittedName>
</protein>
<evidence type="ECO:0000256" key="4">
    <source>
        <dbReference type="ARBA" id="ARBA00022989"/>
    </source>
</evidence>
<accession>A0A3Q0CLG1</accession>
<dbReference type="OrthoDB" id="10071849at2759"/>
<dbReference type="KEGG" id="maua:101824907"/>
<proteinExistence type="inferred from homology"/>
<evidence type="ECO:0000313" key="8">
    <source>
        <dbReference type="Proteomes" id="UP000886700"/>
    </source>
</evidence>
<feature type="transmembrane region" description="Helical" evidence="7">
    <location>
        <begin position="121"/>
        <end position="139"/>
    </location>
</feature>
<keyword evidence="8" id="KW-1185">Reference proteome</keyword>
<feature type="transmembrane region" description="Helical" evidence="7">
    <location>
        <begin position="78"/>
        <end position="101"/>
    </location>
</feature>
<dbReference type="AlphaFoldDB" id="A0A3Q0CLG1"/>
<evidence type="ECO:0000256" key="7">
    <source>
        <dbReference type="SAM" id="Phobius"/>
    </source>
</evidence>
<dbReference type="InterPro" id="IPR007237">
    <property type="entry name" value="CD20-like"/>
</dbReference>
<dbReference type="PANTHER" id="PTHR23320:SF96">
    <property type="entry name" value="CHANDRA PROTEIN-RELATED"/>
    <property type="match status" value="1"/>
</dbReference>
<feature type="region of interest" description="Disordered" evidence="6">
    <location>
        <begin position="1"/>
        <end position="26"/>
    </location>
</feature>
<gene>
    <name evidence="9" type="primary">LOC101824907</name>
</gene>